<name>A0A2T9WKH3_NANST</name>
<accession>A0A2T9WKH3</accession>
<reference evidence="2" key="2">
    <citation type="submission" date="2017-05" db="EMBL/GenBank/DDBJ databases">
        <authorList>
            <person name="Song R."/>
            <person name="Chenine A.L."/>
            <person name="Ruprecht R.M."/>
        </authorList>
    </citation>
    <scope>NUCLEOTIDE SEQUENCE</scope>
    <source>
        <strain evidence="2">SCGC AB-777_F03</strain>
    </source>
</reference>
<gene>
    <name evidence="2" type="ORF">DDW03_02715</name>
</gene>
<protein>
    <submittedName>
        <fullName evidence="2">Uncharacterized protein</fullName>
    </submittedName>
</protein>
<sequence length="173" mass="18894">MIDWRSDGFTYLAVLAVGDEGNKITKTHKAVVILSKLLGVKLDEEAYRSLYSRVVAERMGSGSGRLLFVKLGDRYELTSLGKEVYYELLEQLKAKRGGDFVKLLNALREMSDRQLTALARSLFPEKDGKSATRGNIEETVEPSLAQGIEGFGTERDGDGVTVGTRGSNASKSG</sequence>
<comment type="caution">
    <text evidence="2">The sequence shown here is derived from an EMBL/GenBank/DDBJ whole genome shotgun (WGS) entry which is preliminary data.</text>
</comment>
<organism evidence="2">
    <name type="scientific">Nanobsidianus stetteri</name>
    <dbReference type="NCBI Taxonomy" id="1294122"/>
    <lineage>
        <taxon>Archaea</taxon>
        <taxon>Nanobdellota</taxon>
        <taxon>Candidatus Nanoarchaeia</taxon>
        <taxon>Nanoarchaeales</taxon>
        <taxon>Nanopusillaceae</taxon>
        <taxon>Candidatus Nanobsidianus</taxon>
    </lineage>
</organism>
<reference evidence="2" key="1">
    <citation type="journal article" date="2015" name="Appl. Environ. Microbiol.">
        <title>Nanoarchaeota, Their Sulfolobales Host, and Nanoarchaeota Virus Distribution across Yellowstone National Park Hot Springs.</title>
        <authorList>
            <person name="Munson-McGee J.H."/>
            <person name="Field E.K."/>
            <person name="Bateson M."/>
            <person name="Rooney C."/>
            <person name="Stepanauskas R."/>
            <person name="Young M.J."/>
        </authorList>
    </citation>
    <scope>NUCLEOTIDE SEQUENCE [LARGE SCALE GENOMIC DNA]</scope>
    <source>
        <strain evidence="2">SCGC AB-777_F03</strain>
    </source>
</reference>
<dbReference type="AlphaFoldDB" id="A0A2T9WKH3"/>
<feature type="region of interest" description="Disordered" evidence="1">
    <location>
        <begin position="126"/>
        <end position="173"/>
    </location>
</feature>
<dbReference type="EMBL" id="QEFP01000018">
    <property type="protein sequence ID" value="PVU68319.1"/>
    <property type="molecule type" value="Genomic_DNA"/>
</dbReference>
<evidence type="ECO:0000256" key="1">
    <source>
        <dbReference type="SAM" id="MobiDB-lite"/>
    </source>
</evidence>
<evidence type="ECO:0000313" key="2">
    <source>
        <dbReference type="EMBL" id="PVU68319.1"/>
    </source>
</evidence>
<feature type="compositionally biased region" description="Polar residues" evidence="1">
    <location>
        <begin position="164"/>
        <end position="173"/>
    </location>
</feature>
<proteinExistence type="predicted"/>